<keyword evidence="2" id="KW-1185">Reference proteome</keyword>
<evidence type="ECO:0000313" key="2">
    <source>
        <dbReference type="Proteomes" id="UP000518316"/>
    </source>
</evidence>
<accession>A0A7W3TQR3</accession>
<protein>
    <submittedName>
        <fullName evidence="1">Uncharacterized protein</fullName>
    </submittedName>
</protein>
<dbReference type="EMBL" id="JACIVC010000048">
    <property type="protein sequence ID" value="MBB1069167.1"/>
    <property type="molecule type" value="Genomic_DNA"/>
</dbReference>
<dbReference type="Proteomes" id="UP000518316">
    <property type="component" value="Unassembled WGS sequence"/>
</dbReference>
<comment type="caution">
    <text evidence="1">The sequence shown here is derived from an EMBL/GenBank/DDBJ whole genome shotgun (WGS) entry which is preliminary data.</text>
</comment>
<dbReference type="RefSeq" id="WP_182597828.1">
    <property type="nucleotide sequence ID" value="NZ_JACIVC010000048.1"/>
</dbReference>
<proteinExistence type="predicted"/>
<reference evidence="1 2" key="1">
    <citation type="submission" date="2020-07" db="EMBL/GenBank/DDBJ databases">
        <title>Description of Limosilactobacillus balticus sp. nov., Limosilactobacillus agrestis sp. nov., Limosilactobacillus albertensis sp. nov., Limosilactobacillus rudii sp. nov., Limosilactobacillus fastidiosus sp. nov., five novel Limosilactobacillus species isolated from the vertebrate gastrointestinal tract, and proposal of 6 subspecies of Limosilactobacillus reuteri adapted to the gastrointestinal tract of specific vertebrate hosts.</title>
        <authorList>
            <person name="Li F."/>
            <person name="Cheng C."/>
            <person name="Zheng J."/>
            <person name="Quevedo R.M."/>
            <person name="Li J."/>
            <person name="Roos S."/>
            <person name="Gaenzle M.G."/>
            <person name="Walter J."/>
        </authorList>
    </citation>
    <scope>NUCLEOTIDE SEQUENCE [LARGE SCALE GENOMIC DNA]</scope>
    <source>
        <strain evidence="1 2">RRLNB_1_1</strain>
    </source>
</reference>
<organism evidence="1 2">
    <name type="scientific">Limosilactobacillus albertensis</name>
    <dbReference type="NCBI Taxonomy" id="2759752"/>
    <lineage>
        <taxon>Bacteria</taxon>
        <taxon>Bacillati</taxon>
        <taxon>Bacillota</taxon>
        <taxon>Bacilli</taxon>
        <taxon>Lactobacillales</taxon>
        <taxon>Lactobacillaceae</taxon>
        <taxon>Limosilactobacillus</taxon>
    </lineage>
</organism>
<gene>
    <name evidence="1" type="ORF">H5S40_03230</name>
</gene>
<name>A0A7W3TQR3_9LACO</name>
<sequence length="319" mass="37987">MKKNLKSAVYQHLKLTNDFQNFFDFPDFREMRPIIREAVHQIAQEGFSTPVLPVKVEHQALIIEQQLERETRKYQQQGGFFPNQQSELHNLIRLYTNLLQTISQRKIIDQEIEDIIYAVNQTRESLRNLKKLAGTGPLYQNTKDKELIPGTFYDVITRQLIRPYLIDPQGQMVPENVTHNGRQIVIQMITYCYRDWDSYLTHQYDEQYNIKNERGLTSSEYYDKLEASELKYADHAYAEVIADTFNEFEKILVPDYCNTLDIMSTNIEQILMNHPRLRIQLNQVIIRHFKLDDHGIMHVMDIPIQDIKNKYNYYRQNFS</sequence>
<dbReference type="AlphaFoldDB" id="A0A7W3TQR3"/>
<evidence type="ECO:0000313" key="1">
    <source>
        <dbReference type="EMBL" id="MBB1069167.1"/>
    </source>
</evidence>